<evidence type="ECO:0000256" key="4">
    <source>
        <dbReference type="ARBA" id="ARBA00022475"/>
    </source>
</evidence>
<dbReference type="InterPro" id="IPR034016">
    <property type="entry name" value="M1_APN-typ"/>
</dbReference>
<feature type="domain" description="Peptidase M1 membrane alanine aminopeptidase" evidence="18">
    <location>
        <begin position="349"/>
        <end position="565"/>
    </location>
</feature>
<keyword evidence="4" id="KW-1003">Cell membrane</keyword>
<evidence type="ECO:0000256" key="16">
    <source>
        <dbReference type="PIRSR" id="PIRSR634016-4"/>
    </source>
</evidence>
<accession>A0ABD2CIJ5</accession>
<keyword evidence="10 15" id="KW-0862">Zinc</keyword>
<protein>
    <submittedName>
        <fullName evidence="21">Thyrotropin-releasing hormone-degrading ectoenzyme-like</fullName>
    </submittedName>
</protein>
<keyword evidence="3" id="KW-0031">Aminopeptidase</keyword>
<dbReference type="SUPFAM" id="SSF63737">
    <property type="entry name" value="Leukotriene A4 hydrolase N-terminal domain"/>
    <property type="match status" value="1"/>
</dbReference>
<comment type="cofactor">
    <cofactor evidence="15">
        <name>Zn(2+)</name>
        <dbReference type="ChEBI" id="CHEBI:29105"/>
    </cofactor>
    <text evidence="15">Binds 1 zinc ion per subunit.</text>
</comment>
<evidence type="ECO:0000256" key="6">
    <source>
        <dbReference type="ARBA" id="ARBA00022670"/>
    </source>
</evidence>
<dbReference type="Gene3D" id="2.60.40.1910">
    <property type="match status" value="1"/>
</dbReference>
<dbReference type="SUPFAM" id="SSF55486">
    <property type="entry name" value="Metalloproteases ('zincins'), catalytic domain"/>
    <property type="match status" value="1"/>
</dbReference>
<reference evidence="21 22" key="1">
    <citation type="journal article" date="2024" name="Ann. Entomol. Soc. Am.">
        <title>Genomic analyses of the southern and eastern yellowjacket wasps (Hymenoptera: Vespidae) reveal evolutionary signatures of social life.</title>
        <authorList>
            <person name="Catto M.A."/>
            <person name="Caine P.B."/>
            <person name="Orr S.E."/>
            <person name="Hunt B.G."/>
            <person name="Goodisman M.A.D."/>
        </authorList>
    </citation>
    <scope>NUCLEOTIDE SEQUENCE [LARGE SCALE GENOMIC DNA]</scope>
    <source>
        <strain evidence="21">232</strain>
        <tissue evidence="21">Head and thorax</tissue>
    </source>
</reference>
<evidence type="ECO:0000256" key="1">
    <source>
        <dbReference type="ARBA" id="ARBA00004609"/>
    </source>
</evidence>
<dbReference type="Pfam" id="PF17900">
    <property type="entry name" value="Peptidase_M1_N"/>
    <property type="match status" value="1"/>
</dbReference>
<dbReference type="InterPro" id="IPR001930">
    <property type="entry name" value="Peptidase_M1"/>
</dbReference>
<keyword evidence="6" id="KW-0645">Protease</keyword>
<feature type="binding site" evidence="15">
    <location>
        <position position="419"/>
    </location>
    <ligand>
        <name>Zn(2+)</name>
        <dbReference type="ChEBI" id="CHEBI:29105"/>
        <note>catalytic</note>
    </ligand>
</feature>
<dbReference type="GO" id="GO:0046872">
    <property type="term" value="F:metal ion binding"/>
    <property type="evidence" value="ECO:0007669"/>
    <property type="project" value="UniProtKB-KW"/>
</dbReference>
<dbReference type="InterPro" id="IPR042097">
    <property type="entry name" value="Aminopeptidase_N-like_N_sf"/>
</dbReference>
<keyword evidence="13" id="KW-0325">Glycoprotein</keyword>
<dbReference type="EMBL" id="JAYRBN010000050">
    <property type="protein sequence ID" value="KAL2744911.1"/>
    <property type="molecule type" value="Genomic_DNA"/>
</dbReference>
<dbReference type="PRINTS" id="PR00756">
    <property type="entry name" value="ALADIPTASE"/>
</dbReference>
<feature type="domain" description="Aminopeptidase N-like N-terminal" evidence="20">
    <location>
        <begin position="116"/>
        <end position="308"/>
    </location>
</feature>
<evidence type="ECO:0000259" key="19">
    <source>
        <dbReference type="Pfam" id="PF11838"/>
    </source>
</evidence>
<dbReference type="Proteomes" id="UP001607303">
    <property type="component" value="Unassembled WGS sequence"/>
</dbReference>
<keyword evidence="12 17" id="KW-0472">Membrane</keyword>
<dbReference type="CDD" id="cd09601">
    <property type="entry name" value="M1_APN-Q_like"/>
    <property type="match status" value="1"/>
</dbReference>
<dbReference type="AlphaFoldDB" id="A0ABD2CIJ5"/>
<dbReference type="FunFam" id="1.10.390.10:FF:000013">
    <property type="entry name" value="Aminopeptidase N"/>
    <property type="match status" value="1"/>
</dbReference>
<dbReference type="InterPro" id="IPR014782">
    <property type="entry name" value="Peptidase_M1_dom"/>
</dbReference>
<dbReference type="FunFam" id="2.60.40.1910:FF:000008">
    <property type="entry name" value="Aminopeptidase"/>
    <property type="match status" value="1"/>
</dbReference>
<dbReference type="GO" id="GO:0008237">
    <property type="term" value="F:metallopeptidase activity"/>
    <property type="evidence" value="ECO:0007669"/>
    <property type="project" value="UniProtKB-KW"/>
</dbReference>
<dbReference type="GO" id="GO:0005886">
    <property type="term" value="C:plasma membrane"/>
    <property type="evidence" value="ECO:0007669"/>
    <property type="project" value="UniProtKB-SubCell"/>
</dbReference>
<keyword evidence="9" id="KW-0378">Hydrolase</keyword>
<dbReference type="InterPro" id="IPR045357">
    <property type="entry name" value="Aminopeptidase_N-like_N"/>
</dbReference>
<evidence type="ECO:0000313" key="21">
    <source>
        <dbReference type="EMBL" id="KAL2744911.1"/>
    </source>
</evidence>
<comment type="subcellular location">
    <subcellularLocation>
        <location evidence="1">Cell membrane</location>
        <topology evidence="1">Lipid-anchor</topology>
        <topology evidence="1">GPI-anchor</topology>
    </subcellularLocation>
</comment>
<keyword evidence="14" id="KW-0449">Lipoprotein</keyword>
<dbReference type="Pfam" id="PF11838">
    <property type="entry name" value="ERAP1_C"/>
    <property type="match status" value="1"/>
</dbReference>
<keyword evidence="7 15" id="KW-0479">Metal-binding</keyword>
<dbReference type="Gene3D" id="1.10.390.10">
    <property type="entry name" value="Neutral Protease Domain 2"/>
    <property type="match status" value="1"/>
</dbReference>
<keyword evidence="22" id="KW-1185">Reference proteome</keyword>
<name>A0ABD2CIJ5_VESMC</name>
<feature type="site" description="Transition state stabilizer" evidence="16">
    <location>
        <position position="500"/>
    </location>
</feature>
<dbReference type="GO" id="GO:0004177">
    <property type="term" value="F:aminopeptidase activity"/>
    <property type="evidence" value="ECO:0007669"/>
    <property type="project" value="UniProtKB-KW"/>
</dbReference>
<dbReference type="PANTHER" id="PTHR11533">
    <property type="entry name" value="PROTEASE M1 ZINC METALLOPROTEASE"/>
    <property type="match status" value="1"/>
</dbReference>
<dbReference type="InterPro" id="IPR050344">
    <property type="entry name" value="Peptidase_M1_aminopeptidases"/>
</dbReference>
<comment type="similarity">
    <text evidence="2">Belongs to the peptidase M1 family.</text>
</comment>
<evidence type="ECO:0000313" key="22">
    <source>
        <dbReference type="Proteomes" id="UP001607303"/>
    </source>
</evidence>
<dbReference type="Pfam" id="PF01433">
    <property type="entry name" value="Peptidase_M1"/>
    <property type="match status" value="1"/>
</dbReference>
<evidence type="ECO:0000256" key="3">
    <source>
        <dbReference type="ARBA" id="ARBA00022438"/>
    </source>
</evidence>
<dbReference type="GO" id="GO:0098552">
    <property type="term" value="C:side of membrane"/>
    <property type="evidence" value="ECO:0007669"/>
    <property type="project" value="UniProtKB-KW"/>
</dbReference>
<keyword evidence="11" id="KW-0482">Metalloprotease</keyword>
<evidence type="ECO:0000256" key="8">
    <source>
        <dbReference type="ARBA" id="ARBA00022729"/>
    </source>
</evidence>
<keyword evidence="5" id="KW-0336">GPI-anchor</keyword>
<keyword evidence="17" id="KW-1133">Transmembrane helix</keyword>
<evidence type="ECO:0000256" key="9">
    <source>
        <dbReference type="ARBA" id="ARBA00022801"/>
    </source>
</evidence>
<evidence type="ECO:0000259" key="20">
    <source>
        <dbReference type="Pfam" id="PF17900"/>
    </source>
</evidence>
<organism evidence="21 22">
    <name type="scientific">Vespula maculifrons</name>
    <name type="common">Eastern yellow jacket</name>
    <name type="synonym">Wasp</name>
    <dbReference type="NCBI Taxonomy" id="7453"/>
    <lineage>
        <taxon>Eukaryota</taxon>
        <taxon>Metazoa</taxon>
        <taxon>Ecdysozoa</taxon>
        <taxon>Arthropoda</taxon>
        <taxon>Hexapoda</taxon>
        <taxon>Insecta</taxon>
        <taxon>Pterygota</taxon>
        <taxon>Neoptera</taxon>
        <taxon>Endopterygota</taxon>
        <taxon>Hymenoptera</taxon>
        <taxon>Apocrita</taxon>
        <taxon>Aculeata</taxon>
        <taxon>Vespoidea</taxon>
        <taxon>Vespidae</taxon>
        <taxon>Vespinae</taxon>
        <taxon>Vespula</taxon>
    </lineage>
</organism>
<evidence type="ECO:0000256" key="17">
    <source>
        <dbReference type="SAM" id="Phobius"/>
    </source>
</evidence>
<evidence type="ECO:0000256" key="15">
    <source>
        <dbReference type="PIRSR" id="PIRSR634016-3"/>
    </source>
</evidence>
<evidence type="ECO:0000256" key="12">
    <source>
        <dbReference type="ARBA" id="ARBA00023136"/>
    </source>
</evidence>
<dbReference type="InterPro" id="IPR027268">
    <property type="entry name" value="Peptidase_M4/M1_CTD_sf"/>
</dbReference>
<feature type="binding site" evidence="15">
    <location>
        <position position="438"/>
    </location>
    <ligand>
        <name>Zn(2+)</name>
        <dbReference type="ChEBI" id="CHEBI:29105"/>
        <note>catalytic</note>
    </ligand>
</feature>
<sequence>MVSTSVRIFLDIASDESISQRFPMANHTTGSPDIAEVTFQAYTRQQLTSEEPRRCYHLKIRFILMAVVSTVIASLIIYWFVNSILVNHNDSKHSDSNGHRSALRKQAHFELPTQVVPLEYTLQIIPLLAENNFSIIGDVKIQLYCKQPTKHIRLHSRKLNIKNVKITNIRPGNKPYIIENYKLISGDDFLDIFLLQLLIKNQSYVLRINYTADLNEEPIGLFRSKYRNKISNVTRWIAVSNFFPDFARRAFPCFDEPSIKTPFRISIGRKTDMRTHSNSILIATEKIHNISDYVWDHYNKTPPMSTYLVAFMVTDFQSYQINVTDRPFHNVFARKDVQNDTMYIGNLIPRIVRLMQNLTGFHYDLDKLDMIAVPSLAYSAMENWGLITFRENNILVRNKKQHLDSKLRSAIIASHAVAHQWFGNLVTPKWWSNVWLKEGFSSFFGIKTLSMIESSWSIEDIMAAQYREMFEREAKEKAYPLYLNLSLKRPLGDIFDSTPYVKGNCLVNMIFHFLGESIFFSSIKRYINVYRYGAADEGDLWDVFQEEIKSTLSKELSMRNIMKNWTDHAGFPVVHVLRNNDTGLVELTQERFYRDGLNPRGTSEELWCIPLTWTIESDQRFDGTLPKAWMLERRMVINDTGLSEAIFNNQWILFNINQTGLYRVNYDVENWRLLTNRFDILPERTKLQILNDAFAMFNAGLLDQAFLWKILLKFNIDTEETVWLSVKTALEYIEYRLWDSHVFEFVSCELVDDVYLSKAENLFETDIETWSTFQFELTKWACSVGHKTCIKSVLNFVDELLRNDTSINIADDLSREFRLWAYCTYVKFSSEEQWSKLLAKYHEPKENDKFSLAYALGCTLNITLIERYLSSISLENKNWKNNENQYIEVTLTAIANNPSAFNLAMVFIEQLENLDKSYGNIEDYDPLVKIFYGFSTTMDQEENAKWLTRFKGSRGSKYDTLIETIINDVKFNVAWNRRHKNVTIDRLRIIADATKESKDCPRNGRRNI</sequence>
<gene>
    <name evidence="21" type="ORF">V1477_007453</name>
</gene>
<evidence type="ECO:0000259" key="18">
    <source>
        <dbReference type="Pfam" id="PF01433"/>
    </source>
</evidence>
<dbReference type="InterPro" id="IPR024571">
    <property type="entry name" value="ERAP1-like_C_dom"/>
</dbReference>
<comment type="caution">
    <text evidence="21">The sequence shown here is derived from an EMBL/GenBank/DDBJ whole genome shotgun (WGS) entry which is preliminary data.</text>
</comment>
<feature type="binding site" evidence="15">
    <location>
        <position position="415"/>
    </location>
    <ligand>
        <name>Zn(2+)</name>
        <dbReference type="ChEBI" id="CHEBI:29105"/>
        <note>catalytic</note>
    </ligand>
</feature>
<feature type="transmembrane region" description="Helical" evidence="17">
    <location>
        <begin position="62"/>
        <end position="81"/>
    </location>
</feature>
<keyword evidence="8" id="KW-0732">Signal</keyword>
<evidence type="ECO:0000256" key="11">
    <source>
        <dbReference type="ARBA" id="ARBA00023049"/>
    </source>
</evidence>
<dbReference type="Gene3D" id="1.25.50.20">
    <property type="match status" value="1"/>
</dbReference>
<evidence type="ECO:0000256" key="13">
    <source>
        <dbReference type="ARBA" id="ARBA00023180"/>
    </source>
</evidence>
<evidence type="ECO:0000256" key="5">
    <source>
        <dbReference type="ARBA" id="ARBA00022622"/>
    </source>
</evidence>
<evidence type="ECO:0000256" key="10">
    <source>
        <dbReference type="ARBA" id="ARBA00022833"/>
    </source>
</evidence>
<feature type="domain" description="ERAP1-like C-terminal" evidence="19">
    <location>
        <begin position="651"/>
        <end position="947"/>
    </location>
</feature>
<dbReference type="PANTHER" id="PTHR11533:SF294">
    <property type="entry name" value="THYROTROPIN-RELEASING HORMONE-DEGRADING ECTOENZYME"/>
    <property type="match status" value="1"/>
</dbReference>
<proteinExistence type="inferred from homology"/>
<keyword evidence="17" id="KW-0812">Transmembrane</keyword>
<dbReference type="Gene3D" id="2.60.40.1730">
    <property type="entry name" value="tricorn interacting facor f3 domain"/>
    <property type="match status" value="1"/>
</dbReference>
<dbReference type="GO" id="GO:0006508">
    <property type="term" value="P:proteolysis"/>
    <property type="evidence" value="ECO:0007669"/>
    <property type="project" value="UniProtKB-KW"/>
</dbReference>
<evidence type="ECO:0000256" key="2">
    <source>
        <dbReference type="ARBA" id="ARBA00010136"/>
    </source>
</evidence>
<evidence type="ECO:0000256" key="7">
    <source>
        <dbReference type="ARBA" id="ARBA00022723"/>
    </source>
</evidence>
<evidence type="ECO:0000256" key="14">
    <source>
        <dbReference type="ARBA" id="ARBA00023288"/>
    </source>
</evidence>